<dbReference type="EMBL" id="DAAVHI010000029">
    <property type="protein sequence ID" value="HAF4742910.1"/>
    <property type="molecule type" value="Genomic_DNA"/>
</dbReference>
<dbReference type="GO" id="GO:0015074">
    <property type="term" value="P:DNA integration"/>
    <property type="evidence" value="ECO:0007669"/>
    <property type="project" value="InterPro"/>
</dbReference>
<proteinExistence type="predicted"/>
<evidence type="ECO:0000313" key="2">
    <source>
        <dbReference type="EMBL" id="HAF4742910.1"/>
    </source>
</evidence>
<feature type="domain" description="Tyr recombinase" evidence="1">
    <location>
        <begin position="43"/>
        <end position="101"/>
    </location>
</feature>
<accession>A0A759LJH5</accession>
<dbReference type="SUPFAM" id="SSF56349">
    <property type="entry name" value="DNA breaking-rejoining enzymes"/>
    <property type="match status" value="1"/>
</dbReference>
<dbReference type="EMBL" id="DAAXOU010000029">
    <property type="protein sequence ID" value="HAG1943615.1"/>
    <property type="molecule type" value="Genomic_DNA"/>
</dbReference>
<evidence type="ECO:0000259" key="1">
    <source>
        <dbReference type="PROSITE" id="PS51898"/>
    </source>
</evidence>
<dbReference type="GO" id="GO:0006310">
    <property type="term" value="P:DNA recombination"/>
    <property type="evidence" value="ECO:0007669"/>
    <property type="project" value="InterPro"/>
</dbReference>
<dbReference type="PROSITE" id="PS51898">
    <property type="entry name" value="TYR_RECOMBINASE"/>
    <property type="match status" value="1"/>
</dbReference>
<comment type="caution">
    <text evidence="3">The sequence shown here is derived from an EMBL/GenBank/DDBJ whole genome shotgun (WGS) entry which is preliminary data.</text>
</comment>
<reference evidence="3" key="2">
    <citation type="submission" date="2020-02" db="EMBL/GenBank/DDBJ databases">
        <authorList>
            <consortium name="NCBI Pathogen Detection Project"/>
        </authorList>
    </citation>
    <scope>NUCLEOTIDE SEQUENCE</scope>
    <source>
        <strain evidence="3">MA.CK_00/00009888</strain>
        <strain evidence="2">MA.CK_93/00015421</strain>
    </source>
</reference>
<gene>
    <name evidence="3" type="ORF">G8V98_004577</name>
    <name evidence="2" type="ORF">G9F29_004768</name>
</gene>
<name>A0A759LJH5_SALER</name>
<protein>
    <recommendedName>
        <fullName evidence="1">Tyr recombinase domain-containing protein</fullName>
    </recommendedName>
</protein>
<dbReference type="AlphaFoldDB" id="A0A759LJH5"/>
<dbReference type="GO" id="GO:0003677">
    <property type="term" value="F:DNA binding"/>
    <property type="evidence" value="ECO:0007669"/>
    <property type="project" value="InterPro"/>
</dbReference>
<sequence>MLSGIPGRPRDRLRSFLVFIQYSFPVLLKKWQHGTLSAAQGVFMRKYITDAEWYVFFNAITGSRTECRDKAMFKMVYQHGLRVSELTGKGWDEWNNLQREY</sequence>
<evidence type="ECO:0000313" key="3">
    <source>
        <dbReference type="EMBL" id="HAG1943615.1"/>
    </source>
</evidence>
<reference evidence="3" key="1">
    <citation type="journal article" date="2018" name="Genome Biol.">
        <title>SKESA: strategic k-mer extension for scrupulous assemblies.</title>
        <authorList>
            <person name="Souvorov A."/>
            <person name="Agarwala R."/>
            <person name="Lipman D.J."/>
        </authorList>
    </citation>
    <scope>NUCLEOTIDE SEQUENCE</scope>
    <source>
        <strain evidence="3">MA.CK_00/00009888</strain>
        <strain evidence="2">MA.CK_93/00015421</strain>
    </source>
</reference>
<dbReference type="InterPro" id="IPR002104">
    <property type="entry name" value="Integrase_catalytic"/>
</dbReference>
<organism evidence="3">
    <name type="scientific">Salmonella enterica</name>
    <name type="common">Salmonella choleraesuis</name>
    <dbReference type="NCBI Taxonomy" id="28901"/>
    <lineage>
        <taxon>Bacteria</taxon>
        <taxon>Pseudomonadati</taxon>
        <taxon>Pseudomonadota</taxon>
        <taxon>Gammaproteobacteria</taxon>
        <taxon>Enterobacterales</taxon>
        <taxon>Enterobacteriaceae</taxon>
        <taxon>Salmonella</taxon>
    </lineage>
</organism>
<dbReference type="InterPro" id="IPR011010">
    <property type="entry name" value="DNA_brk_join_enz"/>
</dbReference>